<dbReference type="Proteomes" id="UP000664466">
    <property type="component" value="Unassembled WGS sequence"/>
</dbReference>
<feature type="transmembrane region" description="Helical" evidence="1">
    <location>
        <begin position="354"/>
        <end position="371"/>
    </location>
</feature>
<dbReference type="InterPro" id="IPR018247">
    <property type="entry name" value="EF_Hand_1_Ca_BS"/>
</dbReference>
<dbReference type="AlphaFoldDB" id="A0A8B0SM20"/>
<dbReference type="EMBL" id="CP072748">
    <property type="protein sequence ID" value="QTX12004.1"/>
    <property type="molecule type" value="Genomic_DNA"/>
</dbReference>
<dbReference type="EMBL" id="JAFMPM010000006">
    <property type="protein sequence ID" value="MBO0612519.1"/>
    <property type="molecule type" value="Genomic_DNA"/>
</dbReference>
<name>A0A8B0SM20_9GAMM</name>
<accession>A0A8B0SM20</accession>
<protein>
    <submittedName>
        <fullName evidence="3">HupE/UreJ family protein</fullName>
    </submittedName>
</protein>
<feature type="transmembrane region" description="Helical" evidence="1">
    <location>
        <begin position="318"/>
        <end position="342"/>
    </location>
</feature>
<dbReference type="PROSITE" id="PS00018">
    <property type="entry name" value="EF_HAND_1"/>
    <property type="match status" value="1"/>
</dbReference>
<feature type="transmembrane region" description="Helical" evidence="1">
    <location>
        <begin position="235"/>
        <end position="255"/>
    </location>
</feature>
<organism evidence="3">
    <name type="scientific">Thiothrix fructosivorans</name>
    <dbReference type="NCBI Taxonomy" id="111770"/>
    <lineage>
        <taxon>Bacteria</taxon>
        <taxon>Pseudomonadati</taxon>
        <taxon>Pseudomonadota</taxon>
        <taxon>Gammaproteobacteria</taxon>
        <taxon>Thiotrichales</taxon>
        <taxon>Thiotrichaceae</taxon>
        <taxon>Thiothrix</taxon>
    </lineage>
</organism>
<reference evidence="2 4" key="1">
    <citation type="submission" date="2021-03" db="EMBL/GenBank/DDBJ databases">
        <title>Draft genome and methylome analysis of Thiotrix fructosivoruns ATCC 49748.</title>
        <authorList>
            <person name="Fomenkov A."/>
            <person name="Grabovich M.Y."/>
            <person name="Roberts R.J."/>
        </authorList>
    </citation>
    <scope>NUCLEOTIDE SEQUENCE [LARGE SCALE GENOMIC DNA]</scope>
    <source>
        <strain evidence="2 4">ATCC 49748</strain>
    </source>
</reference>
<proteinExistence type="predicted"/>
<evidence type="ECO:0000313" key="2">
    <source>
        <dbReference type="EMBL" id="MBO0612519.1"/>
    </source>
</evidence>
<keyword evidence="4" id="KW-1185">Reference proteome</keyword>
<keyword evidence="1" id="KW-1133">Transmembrane helix</keyword>
<dbReference type="InterPro" id="IPR032809">
    <property type="entry name" value="Put_HupE_UreJ"/>
</dbReference>
<gene>
    <name evidence="3" type="ORF">J1836_006640</name>
    <name evidence="2" type="ORF">J1836_06185</name>
</gene>
<dbReference type="RefSeq" id="WP_207250220.1">
    <property type="nucleotide sequence ID" value="NZ_JAFMPM010000006.1"/>
</dbReference>
<keyword evidence="1" id="KW-0812">Transmembrane</keyword>
<feature type="transmembrane region" description="Helical" evidence="1">
    <location>
        <begin position="261"/>
        <end position="282"/>
    </location>
</feature>
<evidence type="ECO:0000313" key="4">
    <source>
        <dbReference type="Proteomes" id="UP000664466"/>
    </source>
</evidence>
<evidence type="ECO:0000313" key="3">
    <source>
        <dbReference type="EMBL" id="QTX12004.1"/>
    </source>
</evidence>
<feature type="transmembrane region" description="Helical" evidence="1">
    <location>
        <begin position="289"/>
        <end position="306"/>
    </location>
</feature>
<dbReference type="Pfam" id="PF13795">
    <property type="entry name" value="HupE_UreJ_2"/>
    <property type="match status" value="1"/>
</dbReference>
<evidence type="ECO:0000256" key="1">
    <source>
        <dbReference type="SAM" id="Phobius"/>
    </source>
</evidence>
<keyword evidence="1" id="KW-0472">Membrane</keyword>
<reference evidence="3" key="2">
    <citation type="submission" date="2021-04" db="EMBL/GenBank/DDBJ databases">
        <title>Complete Genome and methylome analysis of Thiothrix fructosivorans ATCC 49748.</title>
        <authorList>
            <person name="Fomenkov A."/>
            <person name="Sun L."/>
            <person name="Vincze T."/>
            <person name="Grabovich M.Y."/>
            <person name="Roberts R.J."/>
        </authorList>
    </citation>
    <scope>NUCLEOTIDE SEQUENCE</scope>
    <source>
        <strain evidence="3">ATCC 49748</strain>
    </source>
</reference>
<sequence>MMTKTRLHFLWGICLLLLPLLAVAHKPSDSYLFLQDQPEGNIGLRWDIALRDLEQAIGLDSDADGKITWGELQHQQTALDAYALSRLHLQQGDAACQPQVTGLQTETHTDGGYAVLLMNAGCPATAGGALQVEYRLLFDIDPTHRGILLDQRAGSESASYIFSTDHPKQALTLQNSGGLPILLNYIREGIHHILNGFDHLLFIALLILPAVLVLKERQWQQVESFRPALINLLKVITAFTLAHSITLSLAVLGVVDLPSRLVESAIALSIIVVAVNILYPLITHDQWKLVFVFGLLHGFGFASVLRDMQMPTGALAEALFGFNVGVEIGQLLLVLLVFPIAYSLRASKVYRVQILHGSAVLALIVSGVWFVERAFDLRAFWS</sequence>
<feature type="transmembrane region" description="Helical" evidence="1">
    <location>
        <begin position="196"/>
        <end position="214"/>
    </location>
</feature>